<dbReference type="GO" id="GO:0005768">
    <property type="term" value="C:endosome"/>
    <property type="evidence" value="ECO:0007669"/>
    <property type="project" value="TreeGrafter"/>
</dbReference>
<feature type="region of interest" description="Disordered" evidence="5">
    <location>
        <begin position="965"/>
        <end position="1000"/>
    </location>
</feature>
<feature type="compositionally biased region" description="Polar residues" evidence="5">
    <location>
        <begin position="282"/>
        <end position="301"/>
    </location>
</feature>
<keyword evidence="7" id="KW-1185">Reference proteome</keyword>
<name>A0A067N0I7_BOTB1</name>
<protein>
    <recommendedName>
        <fullName evidence="2">Autophagy-related protein 14</fullName>
    </recommendedName>
</protein>
<dbReference type="InterPro" id="IPR018791">
    <property type="entry name" value="UV_resistance/autophagy_Atg14"/>
</dbReference>
<dbReference type="GO" id="GO:0032991">
    <property type="term" value="C:protein-containing complex"/>
    <property type="evidence" value="ECO:0007669"/>
    <property type="project" value="UniProtKB-ARBA"/>
</dbReference>
<feature type="region of interest" description="Disordered" evidence="5">
    <location>
        <begin position="142"/>
        <end position="169"/>
    </location>
</feature>
<feature type="compositionally biased region" description="Basic residues" evidence="5">
    <location>
        <begin position="115"/>
        <end position="124"/>
    </location>
</feature>
<accession>A0A067N0I7</accession>
<feature type="compositionally biased region" description="Basic and acidic residues" evidence="5">
    <location>
        <begin position="965"/>
        <end position="980"/>
    </location>
</feature>
<dbReference type="InParanoid" id="A0A067N0I7"/>
<feature type="region of interest" description="Disordered" evidence="5">
    <location>
        <begin position="857"/>
        <end position="940"/>
    </location>
</feature>
<dbReference type="EMBL" id="KL198023">
    <property type="protein sequence ID" value="KDQ17682.1"/>
    <property type="molecule type" value="Genomic_DNA"/>
</dbReference>
<dbReference type="GO" id="GO:0000149">
    <property type="term" value="F:SNARE binding"/>
    <property type="evidence" value="ECO:0007669"/>
    <property type="project" value="TreeGrafter"/>
</dbReference>
<dbReference type="GO" id="GO:0000323">
    <property type="term" value="C:lytic vacuole"/>
    <property type="evidence" value="ECO:0007669"/>
    <property type="project" value="TreeGrafter"/>
</dbReference>
<feature type="region of interest" description="Disordered" evidence="5">
    <location>
        <begin position="356"/>
        <end position="375"/>
    </location>
</feature>
<feature type="region of interest" description="Disordered" evidence="5">
    <location>
        <begin position="111"/>
        <end position="130"/>
    </location>
</feature>
<reference evidence="7" key="1">
    <citation type="journal article" date="2014" name="Proc. Natl. Acad. Sci. U.S.A.">
        <title>Extensive sampling of basidiomycete genomes demonstrates inadequacy of the white-rot/brown-rot paradigm for wood decay fungi.</title>
        <authorList>
            <person name="Riley R."/>
            <person name="Salamov A.A."/>
            <person name="Brown D.W."/>
            <person name="Nagy L.G."/>
            <person name="Floudas D."/>
            <person name="Held B.W."/>
            <person name="Levasseur A."/>
            <person name="Lombard V."/>
            <person name="Morin E."/>
            <person name="Otillar R."/>
            <person name="Lindquist E.A."/>
            <person name="Sun H."/>
            <person name="LaButti K.M."/>
            <person name="Schmutz J."/>
            <person name="Jabbour D."/>
            <person name="Luo H."/>
            <person name="Baker S.E."/>
            <person name="Pisabarro A.G."/>
            <person name="Walton J.D."/>
            <person name="Blanchette R.A."/>
            <person name="Henrissat B."/>
            <person name="Martin F."/>
            <person name="Cullen D."/>
            <person name="Hibbett D.S."/>
            <person name="Grigoriev I.V."/>
        </authorList>
    </citation>
    <scope>NUCLEOTIDE SEQUENCE [LARGE SCALE GENOMIC DNA]</scope>
    <source>
        <strain evidence="7">FD-172 SS1</strain>
    </source>
</reference>
<feature type="compositionally biased region" description="Polar residues" evidence="5">
    <location>
        <begin position="246"/>
        <end position="272"/>
    </location>
</feature>
<evidence type="ECO:0000256" key="5">
    <source>
        <dbReference type="SAM" id="MobiDB-lite"/>
    </source>
</evidence>
<evidence type="ECO:0000313" key="7">
    <source>
        <dbReference type="Proteomes" id="UP000027195"/>
    </source>
</evidence>
<dbReference type="HOGENOM" id="CLU_011081_0_0_1"/>
<evidence type="ECO:0000256" key="3">
    <source>
        <dbReference type="ARBA" id="ARBA00023054"/>
    </source>
</evidence>
<gene>
    <name evidence="6" type="ORF">BOTBODRAFT_29844</name>
</gene>
<dbReference type="GO" id="GO:0035493">
    <property type="term" value="P:SNARE complex assembly"/>
    <property type="evidence" value="ECO:0007669"/>
    <property type="project" value="TreeGrafter"/>
</dbReference>
<sequence>MPDPAVDFSLPYPTSVMRDQPHRIRHITGVQIRNLTPFPHRDRAATALQLPVSPMRKDRHAPDDIDIALARRRTRRTSTTSITATRSITLDAVSGEPAVIPAVVVGDVATTPRPTMRRNPKRSFHVAGPSASSAAAAADIARRARSSSRASIKGPPSIHLGDPSHSTAVPIPDSLPYNFDTSQRHLEKIFASRLVETFVVLSTPAAVSPSPTIPEFDALSGGSKTANHVRSPSAPTKASSRGRASLSRNHTASSTLSPTPDKSASGKPTTNGDLKARPPNLSPSVSFPTSKPASSRGNSPSRALPPQPIYVSPPHRPSTNPAWSSLDWERDFFEWADTRGAKLHVAVWGRVGQAHPGTWTSNSKGKEKEKAFDPNSDDELGFKVLEEWDVDLDDLERLGPELIEHPELVAPNTLILSLGPKEELYRVPPLAPPSPRPSTPTGHISDGEVDVRTSPLRGNKSRLSRVGTSESTVRGVKVGKTSSWQQLVRLVKLQSDIIHEQESLDRTMGRLLDESGITASRREVSEREAWIEEIGRQTAVVRSKSSQTLDSIRSMRENLQKRRETLASARQLLEADEAEENAGAARISQLEDELAPVLAALPPRQRALLRAVDFIFPIEPISAGDLLFSILDIPLPIPVNSSDPAPPLTLPEYPSVNEDSIATALGYVAQITLLVSLYTGRILPYPITCAGSKSSIKDLISSMHGPRVFPLFSKGVDTYRFEYAVYLLNKDIEILMVERNLRAMDMRHTLLNLKNLILTLTTGDEEESPPPPKPSALSTPKAVPLSLAELATPPDSPSPHVATAIAAEEPTTAATATATTTIGRASSGGSRSGHGHFFSRFLRSGYSSLSRPASVIEAPAGEQPGPGERTAGLEPEADAEAGVGGGATGAAGTSNGGEAQGAVDASANANGGSSVPAASDEHDDSEDHDGDDEDDFDYDLVADSSNLAAMEDAVVEDKPLGADVENTKAHGHKHSAETEKALAVMTRPEPPPPPLPRVVS</sequence>
<evidence type="ECO:0000313" key="6">
    <source>
        <dbReference type="EMBL" id="KDQ17682.1"/>
    </source>
</evidence>
<dbReference type="Proteomes" id="UP000027195">
    <property type="component" value="Unassembled WGS sequence"/>
</dbReference>
<evidence type="ECO:0000256" key="1">
    <source>
        <dbReference type="ARBA" id="ARBA00009574"/>
    </source>
</evidence>
<dbReference type="OrthoDB" id="72772at2759"/>
<dbReference type="PANTHER" id="PTHR15157:SF5">
    <property type="entry name" value="UV RADIATION RESISTANCE-ASSOCIATED GENE PROTEIN"/>
    <property type="match status" value="1"/>
</dbReference>
<feature type="compositionally biased region" description="Polar residues" evidence="5">
    <location>
        <begin position="222"/>
        <end position="239"/>
    </location>
</feature>
<dbReference type="PANTHER" id="PTHR15157">
    <property type="entry name" value="UV RADIATION RESISTANCE-ASSOCIATED GENE PROTEIN"/>
    <property type="match status" value="1"/>
</dbReference>
<keyword evidence="3 4" id="KW-0175">Coiled coil</keyword>
<feature type="compositionally biased region" description="Pro residues" evidence="5">
    <location>
        <begin position="988"/>
        <end position="1000"/>
    </location>
</feature>
<feature type="coiled-coil region" evidence="4">
    <location>
        <begin position="549"/>
        <end position="579"/>
    </location>
</feature>
<evidence type="ECO:0000256" key="4">
    <source>
        <dbReference type="SAM" id="Coils"/>
    </source>
</evidence>
<comment type="similarity">
    <text evidence="1">Belongs to the ATG14 family.</text>
</comment>
<feature type="region of interest" description="Disordered" evidence="5">
    <location>
        <begin position="762"/>
        <end position="781"/>
    </location>
</feature>
<proteinExistence type="inferred from homology"/>
<feature type="region of interest" description="Disordered" evidence="5">
    <location>
        <begin position="430"/>
        <end position="468"/>
    </location>
</feature>
<feature type="region of interest" description="Disordered" evidence="5">
    <location>
        <begin position="218"/>
        <end position="322"/>
    </location>
</feature>
<dbReference type="Pfam" id="PF10186">
    <property type="entry name" value="ATG14"/>
    <property type="match status" value="1"/>
</dbReference>
<feature type="compositionally biased region" description="Gly residues" evidence="5">
    <location>
        <begin position="882"/>
        <end position="899"/>
    </location>
</feature>
<evidence type="ECO:0000256" key="2">
    <source>
        <dbReference type="ARBA" id="ARBA00013807"/>
    </source>
</evidence>
<dbReference type="STRING" id="930990.A0A067N0I7"/>
<organism evidence="6 7">
    <name type="scientific">Botryobasidium botryosum (strain FD-172 SS1)</name>
    <dbReference type="NCBI Taxonomy" id="930990"/>
    <lineage>
        <taxon>Eukaryota</taxon>
        <taxon>Fungi</taxon>
        <taxon>Dikarya</taxon>
        <taxon>Basidiomycota</taxon>
        <taxon>Agaricomycotina</taxon>
        <taxon>Agaricomycetes</taxon>
        <taxon>Cantharellales</taxon>
        <taxon>Botryobasidiaceae</taxon>
        <taxon>Botryobasidium</taxon>
    </lineage>
</organism>
<dbReference type="AlphaFoldDB" id="A0A067N0I7"/>
<feature type="compositionally biased region" description="Acidic residues" evidence="5">
    <location>
        <begin position="921"/>
        <end position="940"/>
    </location>
</feature>